<name>A0A6D2J2T7_9BRAS</name>
<feature type="compositionally biased region" description="Polar residues" evidence="1">
    <location>
        <begin position="300"/>
        <end position="337"/>
    </location>
</feature>
<dbReference type="Pfam" id="PF10551">
    <property type="entry name" value="MULE"/>
    <property type="match status" value="1"/>
</dbReference>
<evidence type="ECO:0000259" key="3">
    <source>
        <dbReference type="Pfam" id="PF10551"/>
    </source>
</evidence>
<evidence type="ECO:0008006" key="6">
    <source>
        <dbReference type="Google" id="ProtNLM"/>
    </source>
</evidence>
<feature type="domain" description="MULE transposase" evidence="3">
    <location>
        <begin position="600"/>
        <end position="674"/>
    </location>
</feature>
<evidence type="ECO:0000313" key="5">
    <source>
        <dbReference type="Proteomes" id="UP000467841"/>
    </source>
</evidence>
<keyword evidence="5" id="KW-1185">Reference proteome</keyword>
<evidence type="ECO:0000256" key="1">
    <source>
        <dbReference type="SAM" id="MobiDB-lite"/>
    </source>
</evidence>
<dbReference type="InterPro" id="IPR018289">
    <property type="entry name" value="MULE_transposase_dom"/>
</dbReference>
<feature type="region of interest" description="Disordered" evidence="1">
    <location>
        <begin position="275"/>
        <end position="364"/>
    </location>
</feature>
<feature type="compositionally biased region" description="Low complexity" evidence="1">
    <location>
        <begin position="276"/>
        <end position="294"/>
    </location>
</feature>
<dbReference type="PANTHER" id="PTHR31973:SF187">
    <property type="entry name" value="MUTATOR TRANSPOSASE MUDRA PROTEIN"/>
    <property type="match status" value="1"/>
</dbReference>
<gene>
    <name evidence="4" type="ORF">MERR_LOCUS24557</name>
</gene>
<dbReference type="Proteomes" id="UP000467841">
    <property type="component" value="Unassembled WGS sequence"/>
</dbReference>
<reference evidence="4" key="1">
    <citation type="submission" date="2020-01" db="EMBL/GenBank/DDBJ databases">
        <authorList>
            <person name="Mishra B."/>
        </authorList>
    </citation>
    <scope>NUCLEOTIDE SEQUENCE [LARGE SCALE GENOMIC DNA]</scope>
</reference>
<sequence length="676" mass="74584">MSRVVAFEDAMSIDQLKRNVIGEFFADGGSEIDVELSYWPPNTTELATGITTPPVIVTSGASISYFCKHFRVNHSMNLFANFSKRVISTSSPAGPVFSDGFKTPMPTTKRARFTDDLCGEGMFGSSVGSRKVPPEIDDDLMASHMEKVENIMRSGSHRMEDLFNLNTSSEKSVQEYLDEINSDISGIQYDSEDLNTDDEDNGQESWDNFDVRPLGIDEEFWEPLVDEVHGGSDAADFMCPDVDPPVNAGPTVYTCSTNDAFDHTVIAGGDGSVWKSEAASGASSASGGSRSGSSPDRSEQANTPPNTFNRPTSKPNVYSHNGGFAQSSGGTNTNVNGQHAMDSSCRQHTPCTGDRVRAKSTHGRSLGEIDDEEFDIPLMFDDLLYESADIPDLDIDELGGEVSVGKVFSNKKDCQVALAIYATKNMFNFRHTTTKANYFVLNCTDRRCDWRVLAIQVKNCGYYEIKKANFEHSCCIETKSMFKKRASCNVIAAVFKAKYGDPVKGPRAADLQQLVLEELRVAASYMKCYRAREKAITYVRGTDDDSYLGLPEYLYMLKLANPGTVTDLIMEKDAFGVDRFLYLLLAFGASIRGFRRLMHVIVVDGTHLGGKFMGTLLTASGQDANFQVFPLPYAVVDSENIDSWTWFFQKLERIFADSTSLTIISDRCPSIKVAKT</sequence>
<organism evidence="4 5">
    <name type="scientific">Microthlaspi erraticum</name>
    <dbReference type="NCBI Taxonomy" id="1685480"/>
    <lineage>
        <taxon>Eukaryota</taxon>
        <taxon>Viridiplantae</taxon>
        <taxon>Streptophyta</taxon>
        <taxon>Embryophyta</taxon>
        <taxon>Tracheophyta</taxon>
        <taxon>Spermatophyta</taxon>
        <taxon>Magnoliopsida</taxon>
        <taxon>eudicotyledons</taxon>
        <taxon>Gunneridae</taxon>
        <taxon>Pentapetalae</taxon>
        <taxon>rosids</taxon>
        <taxon>malvids</taxon>
        <taxon>Brassicales</taxon>
        <taxon>Brassicaceae</taxon>
        <taxon>Coluteocarpeae</taxon>
        <taxon>Microthlaspi</taxon>
    </lineage>
</organism>
<proteinExistence type="predicted"/>
<accession>A0A6D2J2T7</accession>
<evidence type="ECO:0000259" key="2">
    <source>
        <dbReference type="Pfam" id="PF03108"/>
    </source>
</evidence>
<dbReference type="OrthoDB" id="1134610at2759"/>
<dbReference type="PANTHER" id="PTHR31973">
    <property type="entry name" value="POLYPROTEIN, PUTATIVE-RELATED"/>
    <property type="match status" value="1"/>
</dbReference>
<feature type="domain" description="Transposase MuDR plant" evidence="2">
    <location>
        <begin position="402"/>
        <end position="459"/>
    </location>
</feature>
<dbReference type="Pfam" id="PF03108">
    <property type="entry name" value="DBD_Tnp_Mut"/>
    <property type="match status" value="1"/>
</dbReference>
<evidence type="ECO:0000313" key="4">
    <source>
        <dbReference type="EMBL" id="CAA7037322.1"/>
    </source>
</evidence>
<dbReference type="EMBL" id="CACVBM020001174">
    <property type="protein sequence ID" value="CAA7037322.1"/>
    <property type="molecule type" value="Genomic_DNA"/>
</dbReference>
<comment type="caution">
    <text evidence="4">The sequence shown here is derived from an EMBL/GenBank/DDBJ whole genome shotgun (WGS) entry which is preliminary data.</text>
</comment>
<protein>
    <recommendedName>
        <fullName evidence="6">Transposase MuDR plant domain-containing protein</fullName>
    </recommendedName>
</protein>
<dbReference type="InterPro" id="IPR004332">
    <property type="entry name" value="Transposase_MuDR"/>
</dbReference>
<dbReference type="AlphaFoldDB" id="A0A6D2J2T7"/>